<evidence type="ECO:0000313" key="4">
    <source>
        <dbReference type="EMBL" id="ETV87895.1"/>
    </source>
</evidence>
<evidence type="ECO:0000256" key="2">
    <source>
        <dbReference type="SAM" id="Phobius"/>
    </source>
</evidence>
<organism evidence="4">
    <name type="scientific">Aphanomyces astaci</name>
    <name type="common">Crayfish plague agent</name>
    <dbReference type="NCBI Taxonomy" id="112090"/>
    <lineage>
        <taxon>Eukaryota</taxon>
        <taxon>Sar</taxon>
        <taxon>Stramenopiles</taxon>
        <taxon>Oomycota</taxon>
        <taxon>Saprolegniomycetes</taxon>
        <taxon>Saprolegniales</taxon>
        <taxon>Verrucalvaceae</taxon>
        <taxon>Aphanomyces</taxon>
    </lineage>
</organism>
<evidence type="ECO:0008006" key="5">
    <source>
        <dbReference type="Google" id="ProtNLM"/>
    </source>
</evidence>
<name>W4H779_APHAT</name>
<feature type="transmembrane region" description="Helical" evidence="2">
    <location>
        <begin position="124"/>
        <end position="143"/>
    </location>
</feature>
<keyword evidence="2" id="KW-0812">Transmembrane</keyword>
<dbReference type="VEuPathDB" id="FungiDB:H257_01307"/>
<keyword evidence="2" id="KW-1133">Transmembrane helix</keyword>
<accession>W4H779</accession>
<reference evidence="4" key="1">
    <citation type="submission" date="2013-12" db="EMBL/GenBank/DDBJ databases">
        <title>The Genome Sequence of Aphanomyces astaci APO3.</title>
        <authorList>
            <consortium name="The Broad Institute Genomics Platform"/>
            <person name="Russ C."/>
            <person name="Tyler B."/>
            <person name="van West P."/>
            <person name="Dieguez-Uribeondo J."/>
            <person name="Young S.K."/>
            <person name="Zeng Q."/>
            <person name="Gargeya S."/>
            <person name="Fitzgerald M."/>
            <person name="Abouelleil A."/>
            <person name="Alvarado L."/>
            <person name="Chapman S.B."/>
            <person name="Gainer-Dewar J."/>
            <person name="Goldberg J."/>
            <person name="Griggs A."/>
            <person name="Gujja S."/>
            <person name="Hansen M."/>
            <person name="Howarth C."/>
            <person name="Imamovic A."/>
            <person name="Ireland A."/>
            <person name="Larimer J."/>
            <person name="McCowan C."/>
            <person name="Murphy C."/>
            <person name="Pearson M."/>
            <person name="Poon T.W."/>
            <person name="Priest M."/>
            <person name="Roberts A."/>
            <person name="Saif S."/>
            <person name="Shea T."/>
            <person name="Sykes S."/>
            <person name="Wortman J."/>
            <person name="Nusbaum C."/>
            <person name="Birren B."/>
        </authorList>
    </citation>
    <scope>NUCLEOTIDE SEQUENCE [LARGE SCALE GENOMIC DNA]</scope>
    <source>
        <strain evidence="4">APO3</strain>
    </source>
</reference>
<dbReference type="AlphaFoldDB" id="W4H779"/>
<feature type="signal peptide" evidence="3">
    <location>
        <begin position="1"/>
        <end position="15"/>
    </location>
</feature>
<keyword evidence="2" id="KW-0472">Membrane</keyword>
<evidence type="ECO:0000256" key="3">
    <source>
        <dbReference type="SAM" id="SignalP"/>
    </source>
</evidence>
<feature type="chain" id="PRO_5013062439" description="TNFR-Cys domain-containing protein" evidence="3">
    <location>
        <begin position="16"/>
        <end position="272"/>
    </location>
</feature>
<protein>
    <recommendedName>
        <fullName evidence="5">TNFR-Cys domain-containing protein</fullName>
    </recommendedName>
</protein>
<evidence type="ECO:0000256" key="1">
    <source>
        <dbReference type="SAM" id="MobiDB-lite"/>
    </source>
</evidence>
<dbReference type="EMBL" id="KI913115">
    <property type="protein sequence ID" value="ETV87895.1"/>
    <property type="molecule type" value="Genomic_DNA"/>
</dbReference>
<gene>
    <name evidence="4" type="ORF">H257_01307</name>
</gene>
<proteinExistence type="predicted"/>
<sequence length="272" mass="29770">MRWLTLFIAVAAATSRHDHKSHTGAATHGVICRIVRVCALSTSPPTQCWRQDEQCPPCLMDFGNEGYACMEKESSGQCSTHQVDCATSIRHNMSLRGPSNASNVSSIMVRETSMPPEGLTTMHIGYIIGVSVCAVGIAAFLFLQSPTRVESDKDDTAMSLTLDCKKKSLFPLLDSRRAGDDADLTFLDTQQFMTLSQQFMTMPRHIPLLEDGQVDMDTLMKAHAQAGDKAGKLSMVTPLSYTFSSLSVSDSEATRDESMSGSLSWWKEKPSS</sequence>
<feature type="region of interest" description="Disordered" evidence="1">
    <location>
        <begin position="249"/>
        <end position="272"/>
    </location>
</feature>
<keyword evidence="3" id="KW-0732">Signal</keyword>
<dbReference type="RefSeq" id="XP_009822758.1">
    <property type="nucleotide sequence ID" value="XM_009824456.1"/>
</dbReference>
<dbReference type="OrthoDB" id="66301at2759"/>
<dbReference type="GeneID" id="20803303"/>